<organism evidence="1 2">
    <name type="scientific">Natronorubrum halalkaliphilum</name>
    <dbReference type="NCBI Taxonomy" id="2691917"/>
    <lineage>
        <taxon>Archaea</taxon>
        <taxon>Methanobacteriati</taxon>
        <taxon>Methanobacteriota</taxon>
        <taxon>Stenosarchaea group</taxon>
        <taxon>Halobacteria</taxon>
        <taxon>Halobacteriales</taxon>
        <taxon>Natrialbaceae</taxon>
        <taxon>Natronorubrum</taxon>
    </lineage>
</organism>
<comment type="caution">
    <text evidence="1">The sequence shown here is derived from an EMBL/GenBank/DDBJ whole genome shotgun (WGS) entry which is preliminary data.</text>
</comment>
<evidence type="ECO:0000313" key="1">
    <source>
        <dbReference type="EMBL" id="MXV60504.1"/>
    </source>
</evidence>
<dbReference type="Gene3D" id="1.10.600.10">
    <property type="entry name" value="Farnesyl Diphosphate Synthase"/>
    <property type="match status" value="1"/>
</dbReference>
<gene>
    <name evidence="1" type="ORF">GS429_00140</name>
</gene>
<protein>
    <submittedName>
        <fullName evidence="1">Dimethylallyltranstransferase / geranyltranstransferase</fullName>
    </submittedName>
</protein>
<keyword evidence="2" id="KW-1185">Reference proteome</keyword>
<dbReference type="OrthoDB" id="205748at2157"/>
<dbReference type="RefSeq" id="WP_160061509.1">
    <property type="nucleotide sequence ID" value="NZ_WUYX01000002.1"/>
</dbReference>
<dbReference type="InterPro" id="IPR008949">
    <property type="entry name" value="Isoprenoid_synthase_dom_sf"/>
</dbReference>
<proteinExistence type="predicted"/>
<dbReference type="EMBL" id="WUYX01000002">
    <property type="protein sequence ID" value="MXV60504.1"/>
    <property type="molecule type" value="Genomic_DNA"/>
</dbReference>
<dbReference type="GO" id="GO:0016740">
    <property type="term" value="F:transferase activity"/>
    <property type="evidence" value="ECO:0007669"/>
    <property type="project" value="UniProtKB-KW"/>
</dbReference>
<reference evidence="1 2" key="1">
    <citation type="submission" date="2020-01" db="EMBL/GenBank/DDBJ databases">
        <title>Natronorubrum sp. JWXQ-INN 674 isolated from Inner Mongolia Autonomous Region of China.</title>
        <authorList>
            <person name="Xue Q."/>
        </authorList>
    </citation>
    <scope>NUCLEOTIDE SEQUENCE [LARGE SCALE GENOMIC DNA]</scope>
    <source>
        <strain evidence="1 2">JWXQ-INN-674</strain>
    </source>
</reference>
<keyword evidence="1" id="KW-0808">Transferase</keyword>
<name>A0A6B0VG75_9EURY</name>
<evidence type="ECO:0000313" key="2">
    <source>
        <dbReference type="Proteomes" id="UP000434101"/>
    </source>
</evidence>
<dbReference type="SUPFAM" id="SSF48576">
    <property type="entry name" value="Terpenoid synthases"/>
    <property type="match status" value="1"/>
</dbReference>
<dbReference type="Proteomes" id="UP000434101">
    <property type="component" value="Unassembled WGS sequence"/>
</dbReference>
<accession>A0A6B0VG75</accession>
<dbReference type="AlphaFoldDB" id="A0A6B0VG75"/>
<sequence length="277" mass="30469">MRETIIQRRTEIEDAIRSRLPEADEFDRYREAPLSIGRPRTRGQVFLALVDGCTAGHRALDSDRNRGRGQSRDHDQEQVLPIAAALELASLQTDVHRTAFDHSSSGPPDYDPTRDILRGDLLESTAFETMLSVCGPPRMVQRYFAILVRANRRVQEGHATGYEADAASTADLDAVRQLGALTGGAAELAALVAEIESDDRQRLIDHGTALGFHVSAHLNSGAAPTETRSSSKSIDACHRHIDALADCCPSQSRDRVRRQLRAFLEVATNYESVESVV</sequence>